<proteinExistence type="predicted"/>
<dbReference type="InterPro" id="IPR047727">
    <property type="entry name" value="Sce7725-like"/>
</dbReference>
<name>A0A2S9TRC5_9BACT</name>
<reference evidence="1 2" key="1">
    <citation type="submission" date="2017-09" db="EMBL/GenBank/DDBJ databases">
        <title>Reassesment of A. cryaerophilus.</title>
        <authorList>
            <person name="Perez-Cataluna A."/>
            <person name="Collado L."/>
            <person name="Salgado O."/>
            <person name="Lefinanco V."/>
            <person name="Figueras M.J."/>
        </authorList>
    </citation>
    <scope>NUCLEOTIDE SEQUENCE [LARGE SCALE GENOMIC DNA]</scope>
    <source>
        <strain evidence="1 2">LMG 10229</strain>
    </source>
</reference>
<evidence type="ECO:0000313" key="2">
    <source>
        <dbReference type="Proteomes" id="UP000238811"/>
    </source>
</evidence>
<gene>
    <name evidence="1" type="ORF">CJ668_00020</name>
</gene>
<dbReference type="NCBIfam" id="NF033831">
    <property type="entry name" value="sce7725_fam"/>
    <property type="match status" value="1"/>
</dbReference>
<dbReference type="Proteomes" id="UP000238811">
    <property type="component" value="Unassembled WGS sequence"/>
</dbReference>
<dbReference type="GO" id="GO:0005524">
    <property type="term" value="F:ATP binding"/>
    <property type="evidence" value="ECO:0007669"/>
    <property type="project" value="UniProtKB-KW"/>
</dbReference>
<organism evidence="1 2">
    <name type="scientific">Aliarcobacter cryaerophilus</name>
    <dbReference type="NCBI Taxonomy" id="28198"/>
    <lineage>
        <taxon>Bacteria</taxon>
        <taxon>Pseudomonadati</taxon>
        <taxon>Campylobacterota</taxon>
        <taxon>Epsilonproteobacteria</taxon>
        <taxon>Campylobacterales</taxon>
        <taxon>Arcobacteraceae</taxon>
        <taxon>Aliarcobacter</taxon>
    </lineage>
</organism>
<evidence type="ECO:0000313" key="1">
    <source>
        <dbReference type="EMBL" id="PRN01399.1"/>
    </source>
</evidence>
<keyword evidence="1" id="KW-0067">ATP-binding</keyword>
<protein>
    <submittedName>
        <fullName evidence="1">ATP-binding protein</fullName>
    </submittedName>
</protein>
<comment type="caution">
    <text evidence="1">The sequence shown here is derived from an EMBL/GenBank/DDBJ whole genome shotgun (WGS) entry which is preliminary data.</text>
</comment>
<sequence length="307" mass="35189">MYYPYFRGKQNELILIREQAELISNSKIIPIIEPVKRNLSPLNRAIEQLDLFETEYILIVNPINGDFANNNSLILKNLHLYKKVIIGLIITAETTLNNIEDYLSNFNDYKIAILHQGFTDGKGLVNLIGNNMNVCKNIFVNTEQNKLYQKHFKSIGDRILIRDAFKKTTNAHYAPEEHFSDLHITYDDENMDGFGDFLIVGDEYSETGGPARAIAIHLTFLKEEDDNNMYIKHYVSDRTEGVSDPGGKFLEALYKLVSDIDKNPLKFNTNACNEYRKLLENEHFPGLGVAKKLSMQHHIEIIAKFLG</sequence>
<dbReference type="EMBL" id="NXGD01000001">
    <property type="protein sequence ID" value="PRN01399.1"/>
    <property type="molecule type" value="Genomic_DNA"/>
</dbReference>
<dbReference type="AlphaFoldDB" id="A0A2S9TRC5"/>
<keyword evidence="1" id="KW-0547">Nucleotide-binding</keyword>
<accession>A0A2S9TRC5</accession>